<evidence type="ECO:0000313" key="6">
    <source>
        <dbReference type="Proteomes" id="UP001500027"/>
    </source>
</evidence>
<dbReference type="InterPro" id="IPR029016">
    <property type="entry name" value="GAF-like_dom_sf"/>
</dbReference>
<dbReference type="PRINTS" id="PR00038">
    <property type="entry name" value="HTHLUXR"/>
</dbReference>
<keyword evidence="1" id="KW-0805">Transcription regulation</keyword>
<dbReference type="PANTHER" id="PTHR44688">
    <property type="entry name" value="DNA-BINDING TRANSCRIPTIONAL ACTIVATOR DEVR_DOSR"/>
    <property type="match status" value="1"/>
</dbReference>
<evidence type="ECO:0000256" key="3">
    <source>
        <dbReference type="ARBA" id="ARBA00023163"/>
    </source>
</evidence>
<reference evidence="6" key="1">
    <citation type="journal article" date="2019" name="Int. J. Syst. Evol. Microbiol.">
        <title>The Global Catalogue of Microorganisms (GCM) 10K type strain sequencing project: providing services to taxonomists for standard genome sequencing and annotation.</title>
        <authorList>
            <consortium name="The Broad Institute Genomics Platform"/>
            <consortium name="The Broad Institute Genome Sequencing Center for Infectious Disease"/>
            <person name="Wu L."/>
            <person name="Ma J."/>
        </authorList>
    </citation>
    <scope>NUCLEOTIDE SEQUENCE [LARGE SCALE GENOMIC DNA]</scope>
    <source>
        <strain evidence="6">JCM 17452</strain>
    </source>
</reference>
<dbReference type="SMART" id="SM00065">
    <property type="entry name" value="GAF"/>
    <property type="match status" value="1"/>
</dbReference>
<protein>
    <recommendedName>
        <fullName evidence="4">HTH luxR-type domain-containing protein</fullName>
    </recommendedName>
</protein>
<dbReference type="InterPro" id="IPR016032">
    <property type="entry name" value="Sig_transdc_resp-reg_C-effctor"/>
</dbReference>
<keyword evidence="2" id="KW-0238">DNA-binding</keyword>
<sequence>MNDKDYFSYLYEIASHLNKEFSLHSALRMSLEKTVEILDLETGWFWLTEPDNKSVYLAASYNLPPALSKHPERLSGWCYCIKQYLRDDIDQAMNISEITCSRLQDIITGTKGLKFHAVIPITIKGQKVGLMNLLSKETRQLNEKELAILNTISQLVGTAIQRTRLKQSYKNHGLKSNSSLSNIIERVINPHIKDIISNLESSKGYKINEALNKTKELQKQLSLLSEESLEQERAETNTEEALLYPELPLTKRELEVLSLIKKGLTNNQIGNQLFIVERTVKFHVTSILSKLHANTRTEAVDIALKRGFLSI</sequence>
<dbReference type="SMART" id="SM00421">
    <property type="entry name" value="HTH_LUXR"/>
    <property type="match status" value="1"/>
</dbReference>
<dbReference type="CDD" id="cd06170">
    <property type="entry name" value="LuxR_C_like"/>
    <property type="match status" value="1"/>
</dbReference>
<name>A0ABP8E8L1_9FLAO</name>
<accession>A0ABP8E8L1</accession>
<dbReference type="Gene3D" id="1.10.10.10">
    <property type="entry name" value="Winged helix-like DNA-binding domain superfamily/Winged helix DNA-binding domain"/>
    <property type="match status" value="1"/>
</dbReference>
<evidence type="ECO:0000259" key="4">
    <source>
        <dbReference type="PROSITE" id="PS50043"/>
    </source>
</evidence>
<evidence type="ECO:0000256" key="1">
    <source>
        <dbReference type="ARBA" id="ARBA00023015"/>
    </source>
</evidence>
<dbReference type="EMBL" id="BAABAV010000001">
    <property type="protein sequence ID" value="GAA4268547.1"/>
    <property type="molecule type" value="Genomic_DNA"/>
</dbReference>
<dbReference type="Proteomes" id="UP001500027">
    <property type="component" value="Unassembled WGS sequence"/>
</dbReference>
<dbReference type="RefSeq" id="WP_139001497.1">
    <property type="nucleotide sequence ID" value="NZ_BAABAV010000001.1"/>
</dbReference>
<dbReference type="Pfam" id="PF13185">
    <property type="entry name" value="GAF_2"/>
    <property type="match status" value="1"/>
</dbReference>
<dbReference type="Pfam" id="PF00196">
    <property type="entry name" value="GerE"/>
    <property type="match status" value="1"/>
</dbReference>
<dbReference type="PROSITE" id="PS00622">
    <property type="entry name" value="HTH_LUXR_1"/>
    <property type="match status" value="1"/>
</dbReference>
<dbReference type="InterPro" id="IPR003018">
    <property type="entry name" value="GAF"/>
</dbReference>
<evidence type="ECO:0000313" key="5">
    <source>
        <dbReference type="EMBL" id="GAA4268547.1"/>
    </source>
</evidence>
<dbReference type="PROSITE" id="PS50043">
    <property type="entry name" value="HTH_LUXR_2"/>
    <property type="match status" value="1"/>
</dbReference>
<keyword evidence="3" id="KW-0804">Transcription</keyword>
<keyword evidence="6" id="KW-1185">Reference proteome</keyword>
<dbReference type="InterPro" id="IPR000792">
    <property type="entry name" value="Tscrpt_reg_LuxR_C"/>
</dbReference>
<feature type="domain" description="HTH luxR-type" evidence="4">
    <location>
        <begin position="242"/>
        <end position="307"/>
    </location>
</feature>
<dbReference type="SUPFAM" id="SSF46894">
    <property type="entry name" value="C-terminal effector domain of the bipartite response regulators"/>
    <property type="match status" value="1"/>
</dbReference>
<gene>
    <name evidence="5" type="ORF">GCM10022257_06480</name>
</gene>
<dbReference type="PANTHER" id="PTHR44688:SF25">
    <property type="entry name" value="HTH LUXR-TYPE DOMAIN-CONTAINING PROTEIN"/>
    <property type="match status" value="1"/>
</dbReference>
<organism evidence="5 6">
    <name type="scientific">Hyunsoonleella aestuarii</name>
    <dbReference type="NCBI Taxonomy" id="912802"/>
    <lineage>
        <taxon>Bacteria</taxon>
        <taxon>Pseudomonadati</taxon>
        <taxon>Bacteroidota</taxon>
        <taxon>Flavobacteriia</taxon>
        <taxon>Flavobacteriales</taxon>
        <taxon>Flavobacteriaceae</taxon>
    </lineage>
</organism>
<proteinExistence type="predicted"/>
<dbReference type="InterPro" id="IPR036388">
    <property type="entry name" value="WH-like_DNA-bd_sf"/>
</dbReference>
<comment type="caution">
    <text evidence="5">The sequence shown here is derived from an EMBL/GenBank/DDBJ whole genome shotgun (WGS) entry which is preliminary data.</text>
</comment>
<evidence type="ECO:0000256" key="2">
    <source>
        <dbReference type="ARBA" id="ARBA00023125"/>
    </source>
</evidence>
<dbReference type="SUPFAM" id="SSF55781">
    <property type="entry name" value="GAF domain-like"/>
    <property type="match status" value="1"/>
</dbReference>
<dbReference type="Gene3D" id="3.30.450.40">
    <property type="match status" value="1"/>
</dbReference>